<evidence type="ECO:0000256" key="3">
    <source>
        <dbReference type="ARBA" id="ARBA00022801"/>
    </source>
</evidence>
<evidence type="ECO:0000313" key="6">
    <source>
        <dbReference type="EMBL" id="CCE81412.1"/>
    </source>
</evidence>
<dbReference type="PANTHER" id="PTHR12792:SF0">
    <property type="entry name" value="SEPARIN"/>
    <property type="match status" value="1"/>
</dbReference>
<evidence type="ECO:0000256" key="2">
    <source>
        <dbReference type="ARBA" id="ARBA00012489"/>
    </source>
</evidence>
<evidence type="ECO:0000256" key="1">
    <source>
        <dbReference type="ARBA" id="ARBA00000451"/>
    </source>
</evidence>
<organism evidence="6 7">
    <name type="scientific">Pichia sorbitophila (strain ATCC MYA-4447 / BCRC 22081 / CBS 7064 / NBRC 10061 / NRRL Y-12695)</name>
    <name type="common">Hybrid yeast</name>
    <dbReference type="NCBI Taxonomy" id="559304"/>
    <lineage>
        <taxon>Eukaryota</taxon>
        <taxon>Fungi</taxon>
        <taxon>Dikarya</taxon>
        <taxon>Ascomycota</taxon>
        <taxon>Saccharomycotina</taxon>
        <taxon>Pichiomycetes</taxon>
        <taxon>Debaryomycetaceae</taxon>
        <taxon>Millerozyma</taxon>
    </lineage>
</organism>
<dbReference type="GO" id="GO:0006508">
    <property type="term" value="P:proteolysis"/>
    <property type="evidence" value="ECO:0007669"/>
    <property type="project" value="InterPro"/>
</dbReference>
<evidence type="ECO:0000256" key="4">
    <source>
        <dbReference type="ARBA" id="ARBA00022829"/>
    </source>
</evidence>
<comment type="catalytic activity">
    <reaction evidence="1">
        <text>All bonds known to be hydrolyzed by this endopeptidase have arginine in P1 and an acidic residue in P4. P6 is often occupied by an acidic residue or by a hydroxy-amino-acid residue, the phosphorylation of which enhances cleavage.</text>
        <dbReference type="EC" id="3.4.22.49"/>
    </reaction>
</comment>
<keyword evidence="7" id="KW-1185">Reference proteome</keyword>
<proteinExistence type="predicted"/>
<dbReference type="HOGENOM" id="CLU_002271_0_0_1"/>
<feature type="domain" description="Peptidase C50" evidence="5">
    <location>
        <begin position="1589"/>
        <end position="1690"/>
    </location>
</feature>
<dbReference type="InterPro" id="IPR030397">
    <property type="entry name" value="SEPARIN_core_dom"/>
</dbReference>
<dbReference type="GO" id="GO:0005737">
    <property type="term" value="C:cytoplasm"/>
    <property type="evidence" value="ECO:0007669"/>
    <property type="project" value="TreeGrafter"/>
</dbReference>
<dbReference type="OrthoDB" id="10255632at2759"/>
<evidence type="ECO:0000259" key="5">
    <source>
        <dbReference type="PROSITE" id="PS51700"/>
    </source>
</evidence>
<dbReference type="OMA" id="YIGHGGC"/>
<dbReference type="GO" id="GO:0044732">
    <property type="term" value="C:mitotic spindle pole body"/>
    <property type="evidence" value="ECO:0007669"/>
    <property type="project" value="TreeGrafter"/>
</dbReference>
<dbReference type="FunCoup" id="G8YE13">
    <property type="interactions" value="472"/>
</dbReference>
<dbReference type="GO" id="GO:0005634">
    <property type="term" value="C:nucleus"/>
    <property type="evidence" value="ECO:0007669"/>
    <property type="project" value="InterPro"/>
</dbReference>
<dbReference type="EC" id="3.4.22.49" evidence="2"/>
<dbReference type="PROSITE" id="PS51700">
    <property type="entry name" value="SEPARIN"/>
    <property type="match status" value="1"/>
</dbReference>
<dbReference type="Proteomes" id="UP000005222">
    <property type="component" value="Chromosome I"/>
</dbReference>
<dbReference type="PANTHER" id="PTHR12792">
    <property type="entry name" value="EXTRA SPINDLE POLES 1-RELATED"/>
    <property type="match status" value="1"/>
</dbReference>
<accession>G8YE13</accession>
<dbReference type="EMBL" id="FO082051">
    <property type="protein sequence ID" value="CCE81412.1"/>
    <property type="molecule type" value="Genomic_DNA"/>
</dbReference>
<dbReference type="eggNOG" id="KOG1849">
    <property type="taxonomic scope" value="Eukaryota"/>
</dbReference>
<dbReference type="GO" id="GO:0051307">
    <property type="term" value="P:meiotic chromosome separation"/>
    <property type="evidence" value="ECO:0007669"/>
    <property type="project" value="TreeGrafter"/>
</dbReference>
<reference evidence="6 7" key="1">
    <citation type="journal article" date="2012" name="G3 (Bethesda)">
        <title>Pichia sorbitophila, an interspecies yeast hybrid reveals early steps of genome resolution following polyploidization.</title>
        <authorList>
            <person name="Leh Louis V."/>
            <person name="Despons L."/>
            <person name="Friedrich A."/>
            <person name="Martin T."/>
            <person name="Durrens P."/>
            <person name="Casaregola S."/>
            <person name="Neuveglise C."/>
            <person name="Fairhead C."/>
            <person name="Marck C."/>
            <person name="Cruz J.A."/>
            <person name="Straub M.L."/>
            <person name="Kugler V."/>
            <person name="Sacerdot C."/>
            <person name="Uzunov Z."/>
            <person name="Thierry A."/>
            <person name="Weiss S."/>
            <person name="Bleykasten C."/>
            <person name="De Montigny J."/>
            <person name="Jacques N."/>
            <person name="Jung P."/>
            <person name="Lemaire M."/>
            <person name="Mallet S."/>
            <person name="Morel G."/>
            <person name="Richard G.F."/>
            <person name="Sarkar A."/>
            <person name="Savel G."/>
            <person name="Schacherer J."/>
            <person name="Seret M.L."/>
            <person name="Talla E."/>
            <person name="Samson G."/>
            <person name="Jubin C."/>
            <person name="Poulain J."/>
            <person name="Vacherie B."/>
            <person name="Barbe V."/>
            <person name="Pelletier E."/>
            <person name="Sherman D.J."/>
            <person name="Westhof E."/>
            <person name="Weissenbach J."/>
            <person name="Baret P.V."/>
            <person name="Wincker P."/>
            <person name="Gaillardin C."/>
            <person name="Dujon B."/>
            <person name="Souciet J.L."/>
        </authorList>
    </citation>
    <scope>NUCLEOTIDE SEQUENCE [LARGE SCALE GENOMIC DNA]</scope>
    <source>
        <strain evidence="7">ATCC MYA-4447 / BCRC 22081 / CBS 7064 / NBRC 10061 / NRRL Y-12695</strain>
    </source>
</reference>
<dbReference type="InterPro" id="IPR005314">
    <property type="entry name" value="Peptidase_C50"/>
</dbReference>
<keyword evidence="4" id="KW-0159">Chromosome partition</keyword>
<protein>
    <recommendedName>
        <fullName evidence="2">separase</fullName>
        <ecNumber evidence="2">3.4.22.49</ecNumber>
    </recommendedName>
</protein>
<evidence type="ECO:0000313" key="7">
    <source>
        <dbReference type="Proteomes" id="UP000005222"/>
    </source>
</evidence>
<dbReference type="Pfam" id="PF03568">
    <property type="entry name" value="Separin_C"/>
    <property type="match status" value="1"/>
</dbReference>
<name>G8YE13_PICSO</name>
<keyword evidence="3" id="KW-0378">Hydrolase</keyword>
<dbReference type="GO" id="GO:0004197">
    <property type="term" value="F:cysteine-type endopeptidase activity"/>
    <property type="evidence" value="ECO:0007669"/>
    <property type="project" value="InterPro"/>
</dbReference>
<dbReference type="GO" id="GO:0072686">
    <property type="term" value="C:mitotic spindle"/>
    <property type="evidence" value="ECO:0007669"/>
    <property type="project" value="TreeGrafter"/>
</dbReference>
<sequence length="1777" mass="204964">MQPELSDDLKSSELLFSTYLHSANCHRSPLSESNKQNVQVHHSKEFWNLENHAKRVIELVIREDVRGDNRMFENERVLAVVSKGFKCLYHIFASAFEYTETIKKHQVFIIKLIESKRLDVAFDEIIELRQVLDKLANVTSRTRGSDINIISLLAGIEFNQTYIECLNEMPKKQLTSLILAFHFLCIQCSLQKFSIHIKDVLLKRDRVINLDNFSAIPSFFLSNGNFFKWLNYSFVTICNKERALNNLMKMLNGYLKISSILVSKTKGHDLEVAKRTNASLTLKLLHVKLMQNNTHQIDSDLPVMSLSYLKPFIDDIMNELDASNIDQKDQFSRMQLYREQLENSNIITETFTSPVSVNDMTKQLASVSSSALPENLKAFFLSDNNDHLKMAKDKVFLANINDMIKRFSIFEPNTLLELKILLTYFSNAFKVTKGLIKNHIIVLDSITVLVKRIVESQKTLDASQLTDTIERLHAIFSQYGQLNRIRNLSSILYMFAKDNKEKSLGCLKLSIQYEMLIFESNEEYRKEKNLTQIMSKLQTYINQTEDRKFCSKTLYQILTLIDDKQNTLMDLLNDIRHFRFNDIIPTVAQCLLDTDTSLYLIGRHSNLSDSLKCMLVIKSHEYFNNFDNIDDKVFDAEKLYYMFHTNTMQFKEVLEYHWSIEDASVPALSSTDWNNENPVSHLLYCGVLVQRTIKEGFNSAVFSQISQKFIDWAKRCDLPSNMVEGYEYDIIETIINYGMYHQMYDNLVHIIKTYLENRSKACHGFQSTFIEYDLLLKLCEISIKVNDPSVASDYLSMSGNKIKELVASEKQREKDMCLMNKDLMKWKLLQLEYCLTVKNDTLAIEKFNTTLKFMRSKPDFNLKISGRTTLRTKLETLLIIAKFQFLTSSLNLRINNYVNALSNIKVAIKISKSVIQKTCKKLGKVNTDIIKWDSLSLLFKSYRQAISICMHLGIVRDLPYYLNELSKLADEESRSLKKCIAYFELSINYSLMGNKEAAWNCLRQGDNTFDSLNLRDTTYEILREHAIILYHANTLRNSQHSNIHGQQIVEIMNHKQYMEEIHSRLSRVLDKGTMSSRTKQAFFEMEQDHLKYSHLLSCFYYDAFSEVPMPTTISNSRVDILKAILWAKQITYKAKKKLLNSSKYFSQNCVFAFPSMHVESHLADGNSERSELSKVDILNDLVKAKELIISLSQSEVLNSLACHEIDDLGKLLCDCLSILYTYTSWNRYEVNKSNSVLWYLYFTFDLHKYLPFAYDLSSKDAQSNVSDNALLPNEIEKSPLQYDRSEQMLAKIKETLPKGYCIITIDTCPISGDLVLSKLMPDYIEPYFLRIASSRFSSVTKSQKLTSFGEIKSYLKDIISRSNSTTSPEMTSQVQTRDDRKMWWKIRFALDLELQELLTCLETDFFCAFRGFFSTKRLPQSTLHSFRNDLTNILRSSIKSNFEISANDIKFDLEEPFLETLLNSAILVYSEPTSNWYQEQKQNLVHDALNFFETSLYYKADVEFHRSDALNKRLDGLFEKYSHILSCMSLNSNRKFEEQEHLIIIPGGECTEFPWESLPCLQGISVSRMPSLNLLHDLFINNTSASIPLDKVYYIINPGSDLPRTEKKFGEIFRQNRIWNGSVGIKPEESFIVQNLKTSNLFVYLGHGGCEQYIRSSSILKDFSRIENNNLPPSLLIGCSSGAVSTSGLMEPNGQIYTWLSCGSPMVLANLWDVTDKDIDSFSASVFEKWGLLHSPNSMKVQNSSQAVLASRSCCVLRFLNGSAPIVYGIPLITSKK</sequence>
<dbReference type="STRING" id="559304.G8YE13"/>
<dbReference type="InParanoid" id="G8YE13"/>
<gene>
    <name evidence="6" type="primary">Piso0_002067</name>
    <name evidence="6" type="ORF">GNLVRS01_PISO0I02164g</name>
</gene>